<reference evidence="1 2" key="1">
    <citation type="journal article" date="2016" name="Nat. Commun.">
        <title>Thousands of microbial genomes shed light on interconnected biogeochemical processes in an aquifer system.</title>
        <authorList>
            <person name="Anantharaman K."/>
            <person name="Brown C.T."/>
            <person name="Hug L.A."/>
            <person name="Sharon I."/>
            <person name="Castelle C.J."/>
            <person name="Probst A.J."/>
            <person name="Thomas B.C."/>
            <person name="Singh A."/>
            <person name="Wilkins M.J."/>
            <person name="Karaoz U."/>
            <person name="Brodie E.L."/>
            <person name="Williams K.H."/>
            <person name="Hubbard S.S."/>
            <person name="Banfield J.F."/>
        </authorList>
    </citation>
    <scope>NUCLEOTIDE SEQUENCE [LARGE SCALE GENOMIC DNA]</scope>
</reference>
<accession>A0A1G2G8Z0</accession>
<dbReference type="AlphaFoldDB" id="A0A1G2G8Z0"/>
<dbReference type="Proteomes" id="UP000176576">
    <property type="component" value="Unassembled WGS sequence"/>
</dbReference>
<gene>
    <name evidence="1" type="ORF">A3J54_01630</name>
</gene>
<proteinExistence type="predicted"/>
<evidence type="ECO:0000313" key="2">
    <source>
        <dbReference type="Proteomes" id="UP000176576"/>
    </source>
</evidence>
<organism evidence="1 2">
    <name type="scientific">Candidatus Ryanbacteria bacterium RIFCSPHIGHO2_02_FULL_45_13b</name>
    <dbReference type="NCBI Taxonomy" id="1802117"/>
    <lineage>
        <taxon>Bacteria</taxon>
        <taxon>Candidatus Ryaniibacteriota</taxon>
    </lineage>
</organism>
<dbReference type="STRING" id="1802117.A3J54_01630"/>
<evidence type="ECO:0008006" key="3">
    <source>
        <dbReference type="Google" id="ProtNLM"/>
    </source>
</evidence>
<dbReference type="InterPro" id="IPR035093">
    <property type="entry name" value="RelE/ParE_toxin_dom_sf"/>
</dbReference>
<dbReference type="SUPFAM" id="SSF143011">
    <property type="entry name" value="RelE-like"/>
    <property type="match status" value="1"/>
</dbReference>
<comment type="caution">
    <text evidence="1">The sequence shown here is derived from an EMBL/GenBank/DDBJ whole genome shotgun (WGS) entry which is preliminary data.</text>
</comment>
<sequence length="89" mass="10425">MIWSIGLSRQAEKFLGKNGISREHVFGLLQTALKRFQGESVNIDIKKLKGEWDGFHRIRKGKVRIIAEFNFDRSSIFVEVIDWRGDIYK</sequence>
<dbReference type="Gene3D" id="3.30.2310.20">
    <property type="entry name" value="RelE-like"/>
    <property type="match status" value="1"/>
</dbReference>
<protein>
    <recommendedName>
        <fullName evidence="3">Plasmid stabilization system protein</fullName>
    </recommendedName>
</protein>
<dbReference type="EMBL" id="MHNN01000006">
    <property type="protein sequence ID" value="OGZ46676.1"/>
    <property type="molecule type" value="Genomic_DNA"/>
</dbReference>
<evidence type="ECO:0000313" key="1">
    <source>
        <dbReference type="EMBL" id="OGZ46676.1"/>
    </source>
</evidence>
<name>A0A1G2G8Z0_9BACT</name>